<organism evidence="2 3">
    <name type="scientific">Temnothorax longispinosus</name>
    <dbReference type="NCBI Taxonomy" id="300112"/>
    <lineage>
        <taxon>Eukaryota</taxon>
        <taxon>Metazoa</taxon>
        <taxon>Ecdysozoa</taxon>
        <taxon>Arthropoda</taxon>
        <taxon>Hexapoda</taxon>
        <taxon>Insecta</taxon>
        <taxon>Pterygota</taxon>
        <taxon>Neoptera</taxon>
        <taxon>Endopterygota</taxon>
        <taxon>Hymenoptera</taxon>
        <taxon>Apocrita</taxon>
        <taxon>Aculeata</taxon>
        <taxon>Formicoidea</taxon>
        <taxon>Formicidae</taxon>
        <taxon>Myrmicinae</taxon>
        <taxon>Temnothorax</taxon>
    </lineage>
</organism>
<comment type="caution">
    <text evidence="2">The sequence shown here is derived from an EMBL/GenBank/DDBJ whole genome shotgun (WGS) entry which is preliminary data.</text>
</comment>
<feature type="compositionally biased region" description="Basic and acidic residues" evidence="1">
    <location>
        <begin position="83"/>
        <end position="92"/>
    </location>
</feature>
<evidence type="ECO:0000313" key="2">
    <source>
        <dbReference type="EMBL" id="TGZ51947.1"/>
    </source>
</evidence>
<sequence length="116" mass="13687">MKPYHDLHQHRTPCVKCSHPTLILRRPTFLPTLPLILTHMHLLYKVSVYLRATKRKVPPLPFAGQESLVHFRKLSEILSAEDESNKPTQGRESKRRVLSPKRKKWLVRRYCWLLAA</sequence>
<dbReference type="AlphaFoldDB" id="A0A4S2KV57"/>
<name>A0A4S2KV57_9HYME</name>
<keyword evidence="3" id="KW-1185">Reference proteome</keyword>
<reference evidence="2 3" key="1">
    <citation type="journal article" date="2019" name="Philos. Trans. R. Soc. Lond., B, Biol. Sci.">
        <title>Ant behaviour and brain gene expression of defending hosts depend on the ecological success of the intruding social parasite.</title>
        <authorList>
            <person name="Kaur R."/>
            <person name="Stoldt M."/>
            <person name="Jongepier E."/>
            <person name="Feldmeyer B."/>
            <person name="Menzel F."/>
            <person name="Bornberg-Bauer E."/>
            <person name="Foitzik S."/>
        </authorList>
    </citation>
    <scope>NUCLEOTIDE SEQUENCE [LARGE SCALE GENOMIC DNA]</scope>
    <source>
        <tissue evidence="2">Whole body</tissue>
    </source>
</reference>
<evidence type="ECO:0000256" key="1">
    <source>
        <dbReference type="SAM" id="MobiDB-lite"/>
    </source>
</evidence>
<dbReference type="EMBL" id="QBLH01001409">
    <property type="protein sequence ID" value="TGZ51947.1"/>
    <property type="molecule type" value="Genomic_DNA"/>
</dbReference>
<proteinExistence type="predicted"/>
<dbReference type="Proteomes" id="UP000310200">
    <property type="component" value="Unassembled WGS sequence"/>
</dbReference>
<gene>
    <name evidence="2" type="ORF">DBV15_11413</name>
</gene>
<protein>
    <submittedName>
        <fullName evidence="2">Uncharacterized protein</fullName>
    </submittedName>
</protein>
<accession>A0A4S2KV57</accession>
<feature type="region of interest" description="Disordered" evidence="1">
    <location>
        <begin position="80"/>
        <end position="100"/>
    </location>
</feature>
<evidence type="ECO:0000313" key="3">
    <source>
        <dbReference type="Proteomes" id="UP000310200"/>
    </source>
</evidence>